<accession>A0A1I2C4J9</accession>
<evidence type="ECO:0000259" key="6">
    <source>
        <dbReference type="Pfam" id="PF02350"/>
    </source>
</evidence>
<dbReference type="Gene3D" id="3.40.50.2000">
    <property type="entry name" value="Glycogen Phosphorylase B"/>
    <property type="match status" value="2"/>
</dbReference>
<evidence type="ECO:0000256" key="5">
    <source>
        <dbReference type="RuleBase" id="RU003513"/>
    </source>
</evidence>
<evidence type="ECO:0000256" key="1">
    <source>
        <dbReference type="ARBA" id="ARBA00023235"/>
    </source>
</evidence>
<dbReference type="SUPFAM" id="SSF53756">
    <property type="entry name" value="UDP-Glycosyltransferase/glycogen phosphorylase"/>
    <property type="match status" value="1"/>
</dbReference>
<comment type="similarity">
    <text evidence="2 5">Belongs to the UDP-N-acetylglucosamine 2-epimerase family.</text>
</comment>
<evidence type="ECO:0000256" key="3">
    <source>
        <dbReference type="ARBA" id="ARBA00038858"/>
    </source>
</evidence>
<dbReference type="Pfam" id="PF02350">
    <property type="entry name" value="Epimerase_2"/>
    <property type="match status" value="1"/>
</dbReference>
<dbReference type="EC" id="5.1.3.14" evidence="3"/>
<dbReference type="GO" id="GO:0008761">
    <property type="term" value="F:UDP-N-acetylglucosamine 2-epimerase activity"/>
    <property type="evidence" value="ECO:0007669"/>
    <property type="project" value="UniProtKB-EC"/>
</dbReference>
<proteinExistence type="inferred from homology"/>
<evidence type="ECO:0000313" key="8">
    <source>
        <dbReference type="Proteomes" id="UP000198896"/>
    </source>
</evidence>
<dbReference type="InterPro" id="IPR029767">
    <property type="entry name" value="WecB-like"/>
</dbReference>
<dbReference type="NCBIfam" id="TIGR00236">
    <property type="entry name" value="wecB"/>
    <property type="match status" value="1"/>
</dbReference>
<dbReference type="FunFam" id="3.40.50.2000:FF:000043">
    <property type="entry name" value="UDP-N-acetylglucosamine 2-epimerase"/>
    <property type="match status" value="1"/>
</dbReference>
<dbReference type="OrthoDB" id="9803238at2"/>
<gene>
    <name evidence="7" type="ORF">SAMN05216245_11120</name>
</gene>
<dbReference type="RefSeq" id="WP_093913762.1">
    <property type="nucleotide sequence ID" value="NZ_FONL01000011.1"/>
</dbReference>
<keyword evidence="1 5" id="KW-0413">Isomerase</keyword>
<reference evidence="7 8" key="1">
    <citation type="submission" date="2016-10" db="EMBL/GenBank/DDBJ databases">
        <authorList>
            <person name="de Groot N.N."/>
        </authorList>
    </citation>
    <scope>NUCLEOTIDE SEQUENCE [LARGE SCALE GENOMIC DNA]</scope>
    <source>
        <strain evidence="7 8">DSM 9236</strain>
    </source>
</reference>
<evidence type="ECO:0000313" key="7">
    <source>
        <dbReference type="EMBL" id="SFE63346.1"/>
    </source>
</evidence>
<dbReference type="AlphaFoldDB" id="A0A1I2C4J9"/>
<evidence type="ECO:0000256" key="2">
    <source>
        <dbReference type="ARBA" id="ARBA00038209"/>
    </source>
</evidence>
<dbReference type="InterPro" id="IPR003331">
    <property type="entry name" value="UDP_GlcNAc_Epimerase_2_dom"/>
</dbReference>
<dbReference type="PANTHER" id="PTHR43174:SF2">
    <property type="entry name" value="UDP-N-ACETYLGLUCOSAMINE 2-EPIMERASE"/>
    <property type="match status" value="1"/>
</dbReference>
<organism evidence="7 8">
    <name type="scientific">Succiniclasticum ruminis DSM 9236</name>
    <dbReference type="NCBI Taxonomy" id="1123323"/>
    <lineage>
        <taxon>Bacteria</taxon>
        <taxon>Bacillati</taxon>
        <taxon>Bacillota</taxon>
        <taxon>Negativicutes</taxon>
        <taxon>Acidaminococcales</taxon>
        <taxon>Acidaminococcaceae</taxon>
        <taxon>Succiniclasticum</taxon>
    </lineage>
</organism>
<dbReference type="CDD" id="cd03786">
    <property type="entry name" value="GTB_UDP-GlcNAc_2-Epimerase"/>
    <property type="match status" value="1"/>
</dbReference>
<evidence type="ECO:0000256" key="4">
    <source>
        <dbReference type="ARBA" id="ARBA00079400"/>
    </source>
</evidence>
<feature type="domain" description="UDP-N-acetylglucosamine 2-epimerase" evidence="6">
    <location>
        <begin position="32"/>
        <end position="368"/>
    </location>
</feature>
<name>A0A1I2C4J9_9FIRM</name>
<sequence>MKKLRIMTVFGTRPEAIKMCPLVLEMRKYTDYIEPVVAVTAQHREMLDQVLRLFAIEPDYDLNIMTSGQTLYDITVKALLGLKEVIAKTQPDLVLVHGDTTTTFAGSLAAYYAQIELGHVEAGLRTGNKFSPYPEEMNRKLTGSLADFHFAPTAVSRENLLKENVPESHIFVTGNTVIDALNTTVQKDFVFDDPVIMQALASGKRLILMTTHRRENLGEPMRQVYRALKTTLEQHPEAAAIFPVHKNPKVREVVQAELAGTDRVYLTEPMDYEPFANLMNHADIVLTDSGGIQEEAPALGKPVLVLRDTTERPEAVTAGTVRLTGTGYDVVKEETCRLLEDPAYYRSMAEAVNPYGDGRACERIVRAVLSAKGYPVAPPEEFKGC</sequence>
<keyword evidence="8" id="KW-1185">Reference proteome</keyword>
<protein>
    <recommendedName>
        <fullName evidence="3">UDP-N-acetylglucosamine 2-epimerase (non-hydrolyzing)</fullName>
        <ecNumber evidence="3">5.1.3.14</ecNumber>
    </recommendedName>
    <alternativeName>
        <fullName evidence="4">UDP-GlcNAc-2-epimerase</fullName>
    </alternativeName>
</protein>
<dbReference type="STRING" id="1123323.SAMN05216245_11120"/>
<dbReference type="Proteomes" id="UP000198896">
    <property type="component" value="Unassembled WGS sequence"/>
</dbReference>
<dbReference type="PANTHER" id="PTHR43174">
    <property type="entry name" value="UDP-N-ACETYLGLUCOSAMINE 2-EPIMERASE"/>
    <property type="match status" value="1"/>
</dbReference>
<dbReference type="EMBL" id="FONL01000011">
    <property type="protein sequence ID" value="SFE63346.1"/>
    <property type="molecule type" value="Genomic_DNA"/>
</dbReference>